<evidence type="ECO:0000313" key="2">
    <source>
        <dbReference type="Proteomes" id="UP000886700"/>
    </source>
</evidence>
<name>A0ABM2WPH5_MESAU</name>
<sequence>MLNVQPQGSLPNSNNILCLWPFQAHSASNSPTNFTVKTTLLRSQSRREHGLKGLVCLLLIKALFGCESLYPPEGVHRLVTCLLCKPEYPRSHWKGGGVVEAVLARHPSAEEAKAERTEEAKRPPLLQQPRPLCSPCCRVSAGPSRGGAPPLPLSRQLETTRLGCTLLPPQTSSGPQLGLGLTYPSTYPIWVLLELTKGPVLQNDTHKISKTQILQKSSGEDPVRMMYQKPEAVNQTNDSLQWTAASHADGSKGKPYDTPKPPVPSG</sequence>
<proteinExistence type="predicted"/>
<feature type="region of interest" description="Disordered" evidence="1">
    <location>
        <begin position="228"/>
        <end position="266"/>
    </location>
</feature>
<dbReference type="Proteomes" id="UP000886700">
    <property type="component" value="Unplaced"/>
</dbReference>
<dbReference type="GeneID" id="121136392"/>
<keyword evidence="2" id="KW-1185">Reference proteome</keyword>
<organism evidence="2 3">
    <name type="scientific">Mesocricetus auratus</name>
    <name type="common">Golden hamster</name>
    <dbReference type="NCBI Taxonomy" id="10036"/>
    <lineage>
        <taxon>Eukaryota</taxon>
        <taxon>Metazoa</taxon>
        <taxon>Chordata</taxon>
        <taxon>Craniata</taxon>
        <taxon>Vertebrata</taxon>
        <taxon>Euteleostomi</taxon>
        <taxon>Mammalia</taxon>
        <taxon>Eutheria</taxon>
        <taxon>Euarchontoglires</taxon>
        <taxon>Glires</taxon>
        <taxon>Rodentia</taxon>
        <taxon>Myomorpha</taxon>
        <taxon>Muroidea</taxon>
        <taxon>Cricetidae</taxon>
        <taxon>Cricetinae</taxon>
        <taxon>Mesocricetus</taxon>
    </lineage>
</organism>
<dbReference type="RefSeq" id="XP_040592692.1">
    <property type="nucleotide sequence ID" value="XM_040736758.1"/>
</dbReference>
<reference evidence="3" key="1">
    <citation type="submission" date="2025-08" db="UniProtKB">
        <authorList>
            <consortium name="RefSeq"/>
        </authorList>
    </citation>
    <scope>IDENTIFICATION</scope>
    <source>
        <tissue evidence="3">Liver</tissue>
    </source>
</reference>
<feature type="compositionally biased region" description="Polar residues" evidence="1">
    <location>
        <begin position="233"/>
        <end position="244"/>
    </location>
</feature>
<evidence type="ECO:0000256" key="1">
    <source>
        <dbReference type="SAM" id="MobiDB-lite"/>
    </source>
</evidence>
<evidence type="ECO:0000313" key="3">
    <source>
        <dbReference type="RefSeq" id="XP_040592692.1"/>
    </source>
</evidence>
<protein>
    <submittedName>
        <fullName evidence="3">Uncharacterized protein LOC121136392</fullName>
    </submittedName>
</protein>
<accession>A0ABM2WPH5</accession>
<gene>
    <name evidence="3" type="primary">LOC121136392</name>
</gene>